<gene>
    <name evidence="2" type="ORF">J2W94_000370</name>
</gene>
<accession>A0ABU1RMV5</accession>
<name>A0ABU1RMV5_9GAMM</name>
<comment type="caution">
    <text evidence="2">The sequence shown here is derived from an EMBL/GenBank/DDBJ whole genome shotgun (WGS) entry which is preliminary data.</text>
</comment>
<evidence type="ECO:0000256" key="1">
    <source>
        <dbReference type="SAM" id="SignalP"/>
    </source>
</evidence>
<keyword evidence="1" id="KW-0732">Signal</keyword>
<sequence length="149" mass="16262">MKRTLLLLALSLSLGACSTTRMTNAETLTLYKSHAGAPVKDFQYFGHISGWSPLGDSALTVWTRPNQAYLLELYGPCTDLDFAPAISMSNMAGRVSARFDNVYVHGGGASSIRLPCRIETIRPLNVKALKQAQKELREAQMVEREAASG</sequence>
<feature type="chain" id="PRO_5047022034" description="Lipoprotein" evidence="1">
    <location>
        <begin position="26"/>
        <end position="149"/>
    </location>
</feature>
<evidence type="ECO:0008006" key="4">
    <source>
        <dbReference type="Google" id="ProtNLM"/>
    </source>
</evidence>
<dbReference type="Pfam" id="PF20101">
    <property type="entry name" value="DUF6491"/>
    <property type="match status" value="1"/>
</dbReference>
<feature type="signal peptide" evidence="1">
    <location>
        <begin position="1"/>
        <end position="25"/>
    </location>
</feature>
<reference evidence="2 3" key="1">
    <citation type="submission" date="2023-07" db="EMBL/GenBank/DDBJ databases">
        <title>Sorghum-associated microbial communities from plants grown in Nebraska, USA.</title>
        <authorList>
            <person name="Schachtman D."/>
        </authorList>
    </citation>
    <scope>NUCLEOTIDE SEQUENCE [LARGE SCALE GENOMIC DNA]</scope>
    <source>
        <strain evidence="2 3">BE107</strain>
    </source>
</reference>
<dbReference type="EMBL" id="JAVDTT010000001">
    <property type="protein sequence ID" value="MDR6840106.1"/>
    <property type="molecule type" value="Genomic_DNA"/>
</dbReference>
<evidence type="ECO:0000313" key="2">
    <source>
        <dbReference type="EMBL" id="MDR6840106.1"/>
    </source>
</evidence>
<evidence type="ECO:0000313" key="3">
    <source>
        <dbReference type="Proteomes" id="UP001254759"/>
    </source>
</evidence>
<dbReference type="PROSITE" id="PS51257">
    <property type="entry name" value="PROKAR_LIPOPROTEIN"/>
    <property type="match status" value="1"/>
</dbReference>
<protein>
    <recommendedName>
        <fullName evidence="4">Lipoprotein</fullName>
    </recommendedName>
</protein>
<organism evidence="2 3">
    <name type="scientific">Pseudoxanthomonas sacheonensis</name>
    <dbReference type="NCBI Taxonomy" id="443615"/>
    <lineage>
        <taxon>Bacteria</taxon>
        <taxon>Pseudomonadati</taxon>
        <taxon>Pseudomonadota</taxon>
        <taxon>Gammaproteobacteria</taxon>
        <taxon>Lysobacterales</taxon>
        <taxon>Lysobacteraceae</taxon>
        <taxon>Pseudoxanthomonas</taxon>
    </lineage>
</organism>
<dbReference type="InterPro" id="IPR045500">
    <property type="entry name" value="DUF6491"/>
</dbReference>
<proteinExistence type="predicted"/>
<dbReference type="Proteomes" id="UP001254759">
    <property type="component" value="Unassembled WGS sequence"/>
</dbReference>
<keyword evidence="3" id="KW-1185">Reference proteome</keyword>
<dbReference type="RefSeq" id="WP_310089934.1">
    <property type="nucleotide sequence ID" value="NZ_JAVDTT010000001.1"/>
</dbReference>